<gene>
    <name evidence="1" type="ORF">MC7420_7760</name>
</gene>
<sequence length="38" mass="4406">MPPKPGREILWAKLQQQKARHQLEERCNSQSALADLSF</sequence>
<evidence type="ECO:0000313" key="1">
    <source>
        <dbReference type="EMBL" id="EDX78022.1"/>
    </source>
</evidence>
<reference evidence="1 2" key="1">
    <citation type="submission" date="2008-07" db="EMBL/GenBank/DDBJ databases">
        <authorList>
            <person name="Tandeau de Marsac N."/>
            <person name="Ferriera S."/>
            <person name="Johnson J."/>
            <person name="Kravitz S."/>
            <person name="Beeson K."/>
            <person name="Sutton G."/>
            <person name="Rogers Y.-H."/>
            <person name="Friedman R."/>
            <person name="Frazier M."/>
            <person name="Venter J.C."/>
        </authorList>
    </citation>
    <scope>NUCLEOTIDE SEQUENCE [LARGE SCALE GENOMIC DNA]</scope>
    <source>
        <strain evidence="1 2">PCC 7420</strain>
    </source>
</reference>
<dbReference type="Proteomes" id="UP000003835">
    <property type="component" value="Unassembled WGS sequence"/>
</dbReference>
<organism evidence="1 2">
    <name type="scientific">Coleofasciculus chthonoplastes PCC 7420</name>
    <dbReference type="NCBI Taxonomy" id="118168"/>
    <lineage>
        <taxon>Bacteria</taxon>
        <taxon>Bacillati</taxon>
        <taxon>Cyanobacteriota</taxon>
        <taxon>Cyanophyceae</taxon>
        <taxon>Coleofasciculales</taxon>
        <taxon>Coleofasciculaceae</taxon>
        <taxon>Coleofasciculus</taxon>
    </lineage>
</organism>
<name>B4VJJ8_9CYAN</name>
<accession>B4VJJ8</accession>
<dbReference type="EMBL" id="DS989842">
    <property type="protein sequence ID" value="EDX78022.1"/>
    <property type="molecule type" value="Genomic_DNA"/>
</dbReference>
<protein>
    <submittedName>
        <fullName evidence="1">Uncharacterized protein</fullName>
    </submittedName>
</protein>
<keyword evidence="2" id="KW-1185">Reference proteome</keyword>
<dbReference type="HOGENOM" id="CLU_3326767_0_0_3"/>
<proteinExistence type="predicted"/>
<dbReference type="AlphaFoldDB" id="B4VJJ8"/>
<evidence type="ECO:0000313" key="2">
    <source>
        <dbReference type="Proteomes" id="UP000003835"/>
    </source>
</evidence>